<keyword evidence="10" id="KW-1185">Reference proteome</keyword>
<dbReference type="UniPathway" id="UPA00664"/>
<protein>
    <recommendedName>
        <fullName evidence="7">Phosphatidylglycerol--prolipoprotein diacylglyceryl transferase</fullName>
        <ecNumber evidence="7">2.5.1.145</ecNumber>
    </recommendedName>
</protein>
<feature type="compositionally biased region" description="Low complexity" evidence="8">
    <location>
        <begin position="313"/>
        <end position="329"/>
    </location>
</feature>
<organism evidence="9 10">
    <name type="scientific">Microbacterium radiodurans</name>
    <dbReference type="NCBI Taxonomy" id="661398"/>
    <lineage>
        <taxon>Bacteria</taxon>
        <taxon>Bacillati</taxon>
        <taxon>Actinomycetota</taxon>
        <taxon>Actinomycetes</taxon>
        <taxon>Micrococcales</taxon>
        <taxon>Microbacteriaceae</taxon>
        <taxon>Microbacterium</taxon>
    </lineage>
</organism>
<dbReference type="PROSITE" id="PS01311">
    <property type="entry name" value="LGT"/>
    <property type="match status" value="1"/>
</dbReference>
<dbReference type="RefSeq" id="WP_150418903.1">
    <property type="nucleotide sequence ID" value="NZ_VYRZ01000002.1"/>
</dbReference>
<sequence>MIHAAHTLVASIPSPSVSYIDLGPMRVHFYALCIIAGIIVATLITNYRLTRRGAEPWVVIDIALLAVPLALVGARVFHVLTHPGFYFGEGKNIWAVFFIWEGGIAIFGALIGGAVGAYLGCKWTGIRFWSFADALAPGLLLAQAMGRFGNWFNQELFGLPTDLPWGLEIDSSNPAFPAGLAADTLFHPTFLYEVIWNGLGVLVLLWVGRSAWAQWGKLFGLYLVWYGAGRIVWESIRIDPSEIILGLRTNVWAAILGVLVGVAIIVVQSRRHTGDESSPYQAGREWVSPSALQSQSTDDFVDLSAPPTPEALTDGATTGSATSTVSAKQ</sequence>
<comment type="subcellular location">
    <subcellularLocation>
        <location evidence="7">Cell membrane</location>
        <topology evidence="7">Multi-pass membrane protein</topology>
    </subcellularLocation>
</comment>
<accession>A0A5J5IUQ2</accession>
<feature type="transmembrane region" description="Helical" evidence="7">
    <location>
        <begin position="215"/>
        <end position="233"/>
    </location>
</feature>
<feature type="transmembrane region" description="Helical" evidence="7">
    <location>
        <begin position="128"/>
        <end position="146"/>
    </location>
</feature>
<dbReference type="EC" id="2.5.1.145" evidence="7"/>
<dbReference type="HAMAP" id="MF_01147">
    <property type="entry name" value="Lgt"/>
    <property type="match status" value="1"/>
</dbReference>
<evidence type="ECO:0000256" key="6">
    <source>
        <dbReference type="ARBA" id="ARBA00023136"/>
    </source>
</evidence>
<name>A0A5J5IUQ2_9MICO</name>
<dbReference type="OrthoDB" id="871140at2"/>
<dbReference type="PANTHER" id="PTHR30589:SF0">
    <property type="entry name" value="PHOSPHATIDYLGLYCEROL--PROLIPOPROTEIN DIACYLGLYCERYL TRANSFERASE"/>
    <property type="match status" value="1"/>
</dbReference>
<dbReference type="GO" id="GO:0008961">
    <property type="term" value="F:phosphatidylglycerol-prolipoprotein diacylglyceryl transferase activity"/>
    <property type="evidence" value="ECO:0007669"/>
    <property type="project" value="UniProtKB-UniRule"/>
</dbReference>
<keyword evidence="9" id="KW-0449">Lipoprotein</keyword>
<feature type="transmembrane region" description="Helical" evidence="7">
    <location>
        <begin position="97"/>
        <end position="121"/>
    </location>
</feature>
<comment type="catalytic activity">
    <reaction evidence="7">
        <text>L-cysteinyl-[prolipoprotein] + a 1,2-diacyl-sn-glycero-3-phospho-(1'-sn-glycerol) = an S-1,2-diacyl-sn-glyceryl-L-cysteinyl-[prolipoprotein] + sn-glycerol 1-phosphate + H(+)</text>
        <dbReference type="Rhea" id="RHEA:56712"/>
        <dbReference type="Rhea" id="RHEA-COMP:14679"/>
        <dbReference type="Rhea" id="RHEA-COMP:14680"/>
        <dbReference type="ChEBI" id="CHEBI:15378"/>
        <dbReference type="ChEBI" id="CHEBI:29950"/>
        <dbReference type="ChEBI" id="CHEBI:57685"/>
        <dbReference type="ChEBI" id="CHEBI:64716"/>
        <dbReference type="ChEBI" id="CHEBI:140658"/>
        <dbReference type="EC" id="2.5.1.145"/>
    </reaction>
</comment>
<dbReference type="AlphaFoldDB" id="A0A5J5IUQ2"/>
<evidence type="ECO:0000256" key="5">
    <source>
        <dbReference type="ARBA" id="ARBA00022989"/>
    </source>
</evidence>
<evidence type="ECO:0000256" key="3">
    <source>
        <dbReference type="ARBA" id="ARBA00022679"/>
    </source>
</evidence>
<evidence type="ECO:0000256" key="4">
    <source>
        <dbReference type="ARBA" id="ARBA00022692"/>
    </source>
</evidence>
<dbReference type="NCBIfam" id="TIGR00544">
    <property type="entry name" value="lgt"/>
    <property type="match status" value="1"/>
</dbReference>
<keyword evidence="4 7" id="KW-0812">Transmembrane</keyword>
<keyword evidence="3 7" id="KW-0808">Transferase</keyword>
<dbReference type="EMBL" id="VYRZ01000002">
    <property type="protein sequence ID" value="KAA9086732.1"/>
    <property type="molecule type" value="Genomic_DNA"/>
</dbReference>
<dbReference type="InterPro" id="IPR001640">
    <property type="entry name" value="Lgt"/>
</dbReference>
<comment type="pathway">
    <text evidence="7">Protein modification; lipoprotein biosynthesis (diacylglyceryl transfer).</text>
</comment>
<dbReference type="GO" id="GO:0005886">
    <property type="term" value="C:plasma membrane"/>
    <property type="evidence" value="ECO:0007669"/>
    <property type="project" value="UniProtKB-SubCell"/>
</dbReference>
<feature type="transmembrane region" description="Helical" evidence="7">
    <location>
        <begin position="245"/>
        <end position="267"/>
    </location>
</feature>
<comment type="function">
    <text evidence="7">Catalyzes the transfer of the diacylglyceryl group from phosphatidylglycerol to the sulfhydryl group of the N-terminal cysteine of a prolipoprotein, the first step in the formation of mature lipoproteins.</text>
</comment>
<gene>
    <name evidence="7" type="primary">lgt</name>
    <name evidence="9" type="ORF">F6B42_06935</name>
</gene>
<reference evidence="10" key="1">
    <citation type="submission" date="2019-09" db="EMBL/GenBank/DDBJ databases">
        <title>Mumia zhuanghuii sp. nov. isolated from the intestinal contents of plateau pika (Ochotona curzoniae) in the Qinghai-Tibet plateau of China.</title>
        <authorList>
            <person name="Tian Z."/>
        </authorList>
    </citation>
    <scope>NUCLEOTIDE SEQUENCE [LARGE SCALE GENOMIC DNA]</scope>
    <source>
        <strain evidence="10">DSM 25564</strain>
    </source>
</reference>
<feature type="transmembrane region" description="Helical" evidence="7">
    <location>
        <begin position="57"/>
        <end position="77"/>
    </location>
</feature>
<dbReference type="PANTHER" id="PTHR30589">
    <property type="entry name" value="PROLIPOPROTEIN DIACYLGLYCERYL TRANSFERASE"/>
    <property type="match status" value="1"/>
</dbReference>
<keyword evidence="9" id="KW-0328">Glycosyltransferase</keyword>
<dbReference type="GO" id="GO:0042158">
    <property type="term" value="P:lipoprotein biosynthetic process"/>
    <property type="evidence" value="ECO:0007669"/>
    <property type="project" value="UniProtKB-UniRule"/>
</dbReference>
<dbReference type="Proteomes" id="UP000327039">
    <property type="component" value="Unassembled WGS sequence"/>
</dbReference>
<comment type="caution">
    <text evidence="9">The sequence shown here is derived from an EMBL/GenBank/DDBJ whole genome shotgun (WGS) entry which is preliminary data.</text>
</comment>
<evidence type="ECO:0000256" key="8">
    <source>
        <dbReference type="SAM" id="MobiDB-lite"/>
    </source>
</evidence>
<keyword evidence="2 7" id="KW-1003">Cell membrane</keyword>
<evidence type="ECO:0000313" key="10">
    <source>
        <dbReference type="Proteomes" id="UP000327039"/>
    </source>
</evidence>
<feature type="region of interest" description="Disordered" evidence="8">
    <location>
        <begin position="274"/>
        <end position="329"/>
    </location>
</feature>
<evidence type="ECO:0000256" key="7">
    <source>
        <dbReference type="HAMAP-Rule" id="MF_01147"/>
    </source>
</evidence>
<feature type="transmembrane region" description="Helical" evidence="7">
    <location>
        <begin position="27"/>
        <end position="45"/>
    </location>
</feature>
<feature type="transmembrane region" description="Helical" evidence="7">
    <location>
        <begin position="190"/>
        <end position="208"/>
    </location>
</feature>
<keyword evidence="5 7" id="KW-1133">Transmembrane helix</keyword>
<proteinExistence type="inferred from homology"/>
<evidence type="ECO:0000313" key="9">
    <source>
        <dbReference type="EMBL" id="KAA9086732.1"/>
    </source>
</evidence>
<dbReference type="Pfam" id="PF01790">
    <property type="entry name" value="LGT"/>
    <property type="match status" value="1"/>
</dbReference>
<comment type="similarity">
    <text evidence="1 7">Belongs to the Lgt family.</text>
</comment>
<evidence type="ECO:0000256" key="1">
    <source>
        <dbReference type="ARBA" id="ARBA00007150"/>
    </source>
</evidence>
<evidence type="ECO:0000256" key="2">
    <source>
        <dbReference type="ARBA" id="ARBA00022475"/>
    </source>
</evidence>
<feature type="binding site" evidence="7">
    <location>
        <position position="147"/>
    </location>
    <ligand>
        <name>a 1,2-diacyl-sn-glycero-3-phospho-(1'-sn-glycerol)</name>
        <dbReference type="ChEBI" id="CHEBI:64716"/>
    </ligand>
</feature>
<keyword evidence="6 7" id="KW-0472">Membrane</keyword>